<sequence>MSAQESPNPGKEQAEGGSAATDAPAKKTTSSPPVTVKKEPGTSETSNGKVSDPNPAEICVVIGGNGGASGGGSRRAQSEGMFALGTPPPTKSTDSCIGSYVCGVCGKKYKYYNCFQTHVRAHRESETMVADGLPQTPNSSFRYSCDICGKKYKYYSCFQEHRDLHAVDDPYEQVVLPVDGLKEEEPVEPYQKIGPREKALTHLYRDGGFSRQQHVPLKTLLAVFAETGSYVCEFCGKQYKYFNPYQEHVALHTPMGSFDLKTSRVQECGSMDMSKFGHSQTGKIKNSPFRRKLESAIQSSLVDTNSSQNSSGTPSPLVATSFSTAQKPYTCGACGIQFQFYNNLLEHMQSHAADNENHTKGDSPKTSSVSGPQEQLWRGSQAQAHSSVKLQIQPQSISQRNHALTQNNGLPEKERQQVAERLLRVMCSDLSMLNVLNSKDFLKLAQTLVDTGARHGAYSTRDALGNMSALALRQLPRMYNQVKVKVTCALGSNASLGIAVTCHSQTSGPDACYVLTAYQVEGSRLKRYVLGVREAELREGPEQVHHWVQNVLSEFVMSDIRTVYVSEPRVWAAGFGGSPLGGGGRGRICLRCAGCSLGAVVQAVLGKRSLQARGLHELAELLSTCRDISSSTTLVLRDEQCTNTSTSTTEEGAQGNPAQCPTPPCWDRMAEALLQVHAHFEQICEAYGRSKATAPLLQGLNKHLLGTLACLLAPLRLAALELSSQRRPTLQQVLPVYLRLEKFFTSKAGEAGTGTASKLCHYFLEALKENFKVERAHQVAMVLDPQLKLRSVPAYQHEDIISRACEMAAETRDGGITGGGGSGGDERDADGPPTPKISRVEGSGNNGGPSRGSSSCTVSGNDDSQSQVRQEIFQYLAEPLLQGAPDLFQYWSSTVGEKFPRLARLALWLLAVPAVGIRRECVTVCEQSLAMKRRQQVTAEEMNKLIFLHSNMG</sequence>
<dbReference type="GO" id="GO:0005634">
    <property type="term" value="C:nucleus"/>
    <property type="evidence" value="ECO:0007669"/>
    <property type="project" value="UniProtKB-SubCell"/>
</dbReference>
<dbReference type="GO" id="GO:0008270">
    <property type="term" value="F:zinc ion binding"/>
    <property type="evidence" value="ECO:0007669"/>
    <property type="project" value="UniProtKB-KW"/>
</dbReference>
<feature type="region of interest" description="Disordered" evidence="11">
    <location>
        <begin position="68"/>
        <end position="88"/>
    </location>
</feature>
<evidence type="ECO:0000259" key="12">
    <source>
        <dbReference type="PROSITE" id="PS50157"/>
    </source>
</evidence>
<dbReference type="SUPFAM" id="SSF53098">
    <property type="entry name" value="Ribonuclease H-like"/>
    <property type="match status" value="1"/>
</dbReference>
<feature type="region of interest" description="Disordered" evidence="11">
    <location>
        <begin position="354"/>
        <end position="400"/>
    </location>
</feature>
<evidence type="ECO:0000256" key="1">
    <source>
        <dbReference type="ARBA" id="ARBA00004123"/>
    </source>
</evidence>
<keyword evidence="4 10" id="KW-0863">Zinc-finger</keyword>
<feature type="compositionally biased region" description="Basic and acidic residues" evidence="11">
    <location>
        <begin position="354"/>
        <end position="363"/>
    </location>
</feature>
<evidence type="ECO:0000313" key="13">
    <source>
        <dbReference type="Ensembl" id="ENSOABP00000073885.1"/>
    </source>
</evidence>
<dbReference type="AlphaFoldDB" id="A0AAZ1Y251"/>
<evidence type="ECO:0000256" key="10">
    <source>
        <dbReference type="PROSITE-ProRule" id="PRU00042"/>
    </source>
</evidence>
<reference evidence="13" key="3">
    <citation type="submission" date="2025-09" db="UniProtKB">
        <authorList>
            <consortium name="Ensembl"/>
        </authorList>
    </citation>
    <scope>IDENTIFICATION</scope>
</reference>
<feature type="domain" description="C2H2-type" evidence="12">
    <location>
        <begin position="230"/>
        <end position="253"/>
    </location>
</feature>
<evidence type="ECO:0000256" key="9">
    <source>
        <dbReference type="ARBA" id="ARBA00023242"/>
    </source>
</evidence>
<feature type="region of interest" description="Disordered" evidence="11">
    <location>
        <begin position="811"/>
        <end position="863"/>
    </location>
</feature>
<evidence type="ECO:0000256" key="7">
    <source>
        <dbReference type="ARBA" id="ARBA00023125"/>
    </source>
</evidence>
<dbReference type="SMART" id="SM00355">
    <property type="entry name" value="ZnF_C2H2"/>
    <property type="match status" value="4"/>
</dbReference>
<dbReference type="RefSeq" id="XP_039470830.1">
    <property type="nucleotide sequence ID" value="XM_039614896.1"/>
</dbReference>
<dbReference type="Proteomes" id="UP000472276">
    <property type="component" value="Unassembled WGS sequence"/>
</dbReference>
<evidence type="ECO:0000256" key="6">
    <source>
        <dbReference type="ARBA" id="ARBA00023015"/>
    </source>
</evidence>
<evidence type="ECO:0000256" key="5">
    <source>
        <dbReference type="ARBA" id="ARBA00022833"/>
    </source>
</evidence>
<keyword evidence="8" id="KW-0804">Transcription</keyword>
<accession>A0AAZ1Y251</accession>
<dbReference type="RefSeq" id="XP_039470828.1">
    <property type="nucleotide sequence ID" value="XM_039614894.1"/>
</dbReference>
<evidence type="ECO:0000256" key="8">
    <source>
        <dbReference type="ARBA" id="ARBA00023163"/>
    </source>
</evidence>
<evidence type="ECO:0000256" key="2">
    <source>
        <dbReference type="ARBA" id="ARBA00022723"/>
    </source>
</evidence>
<keyword evidence="9" id="KW-0539">Nucleus</keyword>
<keyword evidence="6" id="KW-0805">Transcription regulation</keyword>
<keyword evidence="5" id="KW-0862">Zinc</keyword>
<comment type="subcellular location">
    <subcellularLocation>
        <location evidence="1">Nucleus</location>
    </subcellularLocation>
</comment>
<keyword evidence="3" id="KW-0677">Repeat</keyword>
<evidence type="ECO:0000256" key="11">
    <source>
        <dbReference type="SAM" id="MobiDB-lite"/>
    </source>
</evidence>
<dbReference type="GeneID" id="116331782"/>
<keyword evidence="7" id="KW-0238">DNA-binding</keyword>
<feature type="domain" description="C2H2-type" evidence="12">
    <location>
        <begin position="100"/>
        <end position="127"/>
    </location>
</feature>
<protein>
    <recommendedName>
        <fullName evidence="12">C2H2-type domain-containing protein</fullName>
    </recommendedName>
</protein>
<keyword evidence="14" id="KW-1185">Reference proteome</keyword>
<dbReference type="InterPro" id="IPR012337">
    <property type="entry name" value="RNaseH-like_sf"/>
</dbReference>
<evidence type="ECO:0000256" key="3">
    <source>
        <dbReference type="ARBA" id="ARBA00022737"/>
    </source>
</evidence>
<dbReference type="Gene3D" id="1.10.10.1070">
    <property type="entry name" value="Zinc finger, BED domain-containing"/>
    <property type="match status" value="1"/>
</dbReference>
<feature type="region of interest" description="Disordered" evidence="11">
    <location>
        <begin position="297"/>
        <end position="316"/>
    </location>
</feature>
<keyword evidence="2" id="KW-0479">Metal-binding</keyword>
<reference evidence="14" key="1">
    <citation type="submission" date="2020-03" db="EMBL/GenBank/DDBJ databases">
        <title>Evolution of repeat sequences and sex chromosomes of tilapia species revealed by chromosome-level genomes.</title>
        <authorList>
            <person name="Xu L."/>
            <person name="Tao W."/>
            <person name="Wang D."/>
            <person name="Zhou Q."/>
        </authorList>
    </citation>
    <scope>NUCLEOTIDE SEQUENCE [LARGE SCALE GENOMIC DNA]</scope>
    <source>
        <strain evidence="14">Israel</strain>
    </source>
</reference>
<feature type="domain" description="C2H2-type" evidence="12">
    <location>
        <begin position="329"/>
        <end position="356"/>
    </location>
</feature>
<evidence type="ECO:0000256" key="4">
    <source>
        <dbReference type="ARBA" id="ARBA00022771"/>
    </source>
</evidence>
<dbReference type="PROSITE" id="PS50157">
    <property type="entry name" value="ZINC_FINGER_C2H2_2"/>
    <property type="match status" value="4"/>
</dbReference>
<organism evidence="13 14">
    <name type="scientific">Oreochromis aureus</name>
    <name type="common">Israeli tilapia</name>
    <name type="synonym">Chromis aureus</name>
    <dbReference type="NCBI Taxonomy" id="47969"/>
    <lineage>
        <taxon>Eukaryota</taxon>
        <taxon>Metazoa</taxon>
        <taxon>Chordata</taxon>
        <taxon>Craniata</taxon>
        <taxon>Vertebrata</taxon>
        <taxon>Euteleostomi</taxon>
        <taxon>Actinopterygii</taxon>
        <taxon>Neopterygii</taxon>
        <taxon>Teleostei</taxon>
        <taxon>Neoteleostei</taxon>
        <taxon>Acanthomorphata</taxon>
        <taxon>Ovalentaria</taxon>
        <taxon>Cichlomorphae</taxon>
        <taxon>Cichliformes</taxon>
        <taxon>Cichlidae</taxon>
        <taxon>African cichlids</taxon>
        <taxon>Pseudocrenilabrinae</taxon>
        <taxon>Oreochromini</taxon>
        <taxon>Oreochromis</taxon>
    </lineage>
</organism>
<dbReference type="SUPFAM" id="SSF57667">
    <property type="entry name" value="beta-beta-alpha zinc fingers"/>
    <property type="match status" value="2"/>
</dbReference>
<feature type="region of interest" description="Disordered" evidence="11">
    <location>
        <begin position="1"/>
        <end position="55"/>
    </location>
</feature>
<proteinExistence type="predicted"/>
<dbReference type="PANTHER" id="PTHR24383">
    <property type="entry name" value="ZINC FINGER PROTEIN"/>
    <property type="match status" value="1"/>
</dbReference>
<dbReference type="Ensembl" id="ENSOABT00000076067.1">
    <property type="protein sequence ID" value="ENSOABP00000073885.1"/>
    <property type="gene ID" value="ENSOABG00000039274.1"/>
</dbReference>
<dbReference type="RefSeq" id="XP_039470829.1">
    <property type="nucleotide sequence ID" value="XM_039614895.1"/>
</dbReference>
<name>A0AAZ1Y251_OREAU</name>
<evidence type="ECO:0000313" key="14">
    <source>
        <dbReference type="Proteomes" id="UP000472276"/>
    </source>
</evidence>
<dbReference type="PANTHER" id="PTHR24383:SF12">
    <property type="entry name" value="ZINC FINGER PROTEIN 618"/>
    <property type="match status" value="1"/>
</dbReference>
<dbReference type="GO" id="GO:0003677">
    <property type="term" value="F:DNA binding"/>
    <property type="evidence" value="ECO:0007669"/>
    <property type="project" value="UniProtKB-KW"/>
</dbReference>
<gene>
    <name evidence="13" type="primary">ZNF618</name>
</gene>
<reference evidence="13" key="2">
    <citation type="submission" date="2025-08" db="UniProtKB">
        <authorList>
            <consortium name="Ensembl"/>
        </authorList>
    </citation>
    <scope>IDENTIFICATION</scope>
</reference>
<dbReference type="InterPro" id="IPR036236">
    <property type="entry name" value="Znf_C2H2_sf"/>
</dbReference>
<dbReference type="SUPFAM" id="SSF140996">
    <property type="entry name" value="Hermes dimerisation domain"/>
    <property type="match status" value="1"/>
</dbReference>
<dbReference type="Gene3D" id="3.30.160.60">
    <property type="entry name" value="Classic Zinc Finger"/>
    <property type="match status" value="2"/>
</dbReference>
<dbReference type="InterPro" id="IPR013087">
    <property type="entry name" value="Znf_C2H2_type"/>
</dbReference>
<feature type="compositionally biased region" description="Polar residues" evidence="11">
    <location>
        <begin position="364"/>
        <end position="400"/>
    </location>
</feature>
<dbReference type="PROSITE" id="PS00028">
    <property type="entry name" value="ZINC_FINGER_C2H2_1"/>
    <property type="match status" value="4"/>
</dbReference>
<feature type="domain" description="C2H2-type" evidence="12">
    <location>
        <begin position="143"/>
        <end position="170"/>
    </location>
</feature>